<gene>
    <name evidence="1" type="ORF">Phage8_00015</name>
</gene>
<sequence>MVSEDVIKANVQAARKLREEREERRKRTKRISQIKSLYGLTLEQFEDLMHSVGSSCEICKTPLKVGGKKGDTDSACIDHCHSTGVIRGVLCRKCNAAIGALGDTTSSVQRAVSYLEKTLVRRF</sequence>
<protein>
    <recommendedName>
        <fullName evidence="3">Recombination endonuclease VII</fullName>
    </recommendedName>
</protein>
<reference evidence="1" key="1">
    <citation type="submission" date="2020-08" db="EMBL/GenBank/DDBJ databases">
        <authorList>
            <person name="Wilson M.-M."/>
            <person name="Ismail A."/>
            <person name="Ali M."/>
            <person name="Adriano D."/>
        </authorList>
    </citation>
    <scope>NUCLEOTIDE SEQUENCE</scope>
</reference>
<name>A0AAE7T215_9CAUD</name>
<dbReference type="Proteomes" id="UP000828668">
    <property type="component" value="Segment"/>
</dbReference>
<keyword evidence="2" id="KW-1185">Reference proteome</keyword>
<dbReference type="Gene3D" id="3.40.1800.10">
    <property type="entry name" value="His-Me finger endonucleases"/>
    <property type="match status" value="1"/>
</dbReference>
<evidence type="ECO:0000313" key="1">
    <source>
        <dbReference type="EMBL" id="QOI58470.1"/>
    </source>
</evidence>
<dbReference type="InterPro" id="IPR044925">
    <property type="entry name" value="His-Me_finger_sf"/>
</dbReference>
<evidence type="ECO:0000313" key="2">
    <source>
        <dbReference type="Proteomes" id="UP000828668"/>
    </source>
</evidence>
<dbReference type="Pfam" id="PF02945">
    <property type="entry name" value="Endonuclease_7"/>
    <property type="match status" value="1"/>
</dbReference>
<organism evidence="1 2">
    <name type="scientific">Escherichia phage vB_EcoP-U8</name>
    <dbReference type="NCBI Taxonomy" id="2775261"/>
    <lineage>
        <taxon>Viruses</taxon>
        <taxon>Duplodnaviria</taxon>
        <taxon>Heunggongvirae</taxon>
        <taxon>Uroviricota</taxon>
        <taxon>Caudoviricetes</taxon>
        <taxon>Autographivirales</taxon>
        <taxon>Autotranscriptaviridae</taxon>
        <taxon>Studiervirinae</taxon>
        <taxon>Kayfunavirus</taxon>
        <taxon>Kayfunavirus U8</taxon>
    </lineage>
</organism>
<dbReference type="EMBL" id="MT862763">
    <property type="protein sequence ID" value="QOI58470.1"/>
    <property type="molecule type" value="Genomic_DNA"/>
</dbReference>
<dbReference type="SUPFAM" id="SSF54060">
    <property type="entry name" value="His-Me finger endonucleases"/>
    <property type="match status" value="1"/>
</dbReference>
<dbReference type="InterPro" id="IPR004211">
    <property type="entry name" value="Endonuclease_7"/>
</dbReference>
<proteinExistence type="predicted"/>
<evidence type="ECO:0008006" key="3">
    <source>
        <dbReference type="Google" id="ProtNLM"/>
    </source>
</evidence>
<dbReference type="InterPro" id="IPR038563">
    <property type="entry name" value="Endonuclease_7_sf"/>
</dbReference>
<accession>A0AAE7T215</accession>